<evidence type="ECO:0000313" key="2">
    <source>
        <dbReference type="Proteomes" id="UP001162483"/>
    </source>
</evidence>
<dbReference type="Proteomes" id="UP001162483">
    <property type="component" value="Unassembled WGS sequence"/>
</dbReference>
<keyword evidence="2" id="KW-1185">Reference proteome</keyword>
<comment type="caution">
    <text evidence="1">The sequence shown here is derived from an EMBL/GenBank/DDBJ whole genome shotgun (WGS) entry which is preliminary data.</text>
</comment>
<dbReference type="EMBL" id="CATNWA010015326">
    <property type="protein sequence ID" value="CAI9581964.1"/>
    <property type="molecule type" value="Genomic_DNA"/>
</dbReference>
<feature type="non-terminal residue" evidence="1">
    <location>
        <position position="1"/>
    </location>
</feature>
<accession>A0ABN9EB09</accession>
<proteinExistence type="predicted"/>
<gene>
    <name evidence="1" type="ORF">SPARVUS_LOCUS9575017</name>
</gene>
<organism evidence="1 2">
    <name type="scientific">Staurois parvus</name>
    <dbReference type="NCBI Taxonomy" id="386267"/>
    <lineage>
        <taxon>Eukaryota</taxon>
        <taxon>Metazoa</taxon>
        <taxon>Chordata</taxon>
        <taxon>Craniata</taxon>
        <taxon>Vertebrata</taxon>
        <taxon>Euteleostomi</taxon>
        <taxon>Amphibia</taxon>
        <taxon>Batrachia</taxon>
        <taxon>Anura</taxon>
        <taxon>Neobatrachia</taxon>
        <taxon>Ranoidea</taxon>
        <taxon>Ranidae</taxon>
        <taxon>Staurois</taxon>
    </lineage>
</organism>
<protein>
    <submittedName>
        <fullName evidence="1">Uncharacterized protein</fullName>
    </submittedName>
</protein>
<reference evidence="1" key="1">
    <citation type="submission" date="2023-05" db="EMBL/GenBank/DDBJ databases">
        <authorList>
            <person name="Stuckert A."/>
        </authorList>
    </citation>
    <scope>NUCLEOTIDE SEQUENCE</scope>
</reference>
<sequence length="66" mass="7153">HICGLSASGPRRRAAAHLHSIKKNICAESARPVRSLHTCPVLTERSRSPLSIRTFPDHVTAVTALT</sequence>
<evidence type="ECO:0000313" key="1">
    <source>
        <dbReference type="EMBL" id="CAI9581964.1"/>
    </source>
</evidence>
<name>A0ABN9EB09_9NEOB</name>